<proteinExistence type="predicted"/>
<dbReference type="EMBL" id="DVMJ01000034">
    <property type="protein sequence ID" value="HIU13274.1"/>
    <property type="molecule type" value="Genomic_DNA"/>
</dbReference>
<sequence>MPLSQKAQTRLPWQLIKAAGTDDPTFETLDPSDEPVDDQTVQTGDTQMLKPYVLAGSIALVIGCLVLVDQKRFKLFKR</sequence>
<gene>
    <name evidence="2" type="ORF">IAD15_04310</name>
</gene>
<accession>A0A9D1HPV3</accession>
<organism evidence="2 3">
    <name type="scientific">Candidatus Fimiplasma intestinipullorum</name>
    <dbReference type="NCBI Taxonomy" id="2840825"/>
    <lineage>
        <taxon>Bacteria</taxon>
        <taxon>Bacillati</taxon>
        <taxon>Bacillota</taxon>
        <taxon>Clostridia</taxon>
        <taxon>Eubacteriales</taxon>
        <taxon>Candidatus Fimiplasma</taxon>
    </lineage>
</organism>
<keyword evidence="1" id="KW-1133">Transmembrane helix</keyword>
<evidence type="ECO:0000313" key="2">
    <source>
        <dbReference type="EMBL" id="HIU13274.1"/>
    </source>
</evidence>
<reference evidence="2" key="2">
    <citation type="journal article" date="2021" name="PeerJ">
        <title>Extensive microbial diversity within the chicken gut microbiome revealed by metagenomics and culture.</title>
        <authorList>
            <person name="Gilroy R."/>
            <person name="Ravi A."/>
            <person name="Getino M."/>
            <person name="Pursley I."/>
            <person name="Horton D.L."/>
            <person name="Alikhan N.F."/>
            <person name="Baker D."/>
            <person name="Gharbi K."/>
            <person name="Hall N."/>
            <person name="Watson M."/>
            <person name="Adriaenssens E.M."/>
            <person name="Foster-Nyarko E."/>
            <person name="Jarju S."/>
            <person name="Secka A."/>
            <person name="Antonio M."/>
            <person name="Oren A."/>
            <person name="Chaudhuri R.R."/>
            <person name="La Ragione R."/>
            <person name="Hildebrand F."/>
            <person name="Pallen M.J."/>
        </authorList>
    </citation>
    <scope>NUCLEOTIDE SEQUENCE</scope>
    <source>
        <strain evidence="2">CHK195-11698</strain>
    </source>
</reference>
<evidence type="ECO:0000256" key="1">
    <source>
        <dbReference type="SAM" id="Phobius"/>
    </source>
</evidence>
<name>A0A9D1HPV3_9FIRM</name>
<reference evidence="2" key="1">
    <citation type="submission" date="2020-10" db="EMBL/GenBank/DDBJ databases">
        <authorList>
            <person name="Gilroy R."/>
        </authorList>
    </citation>
    <scope>NUCLEOTIDE SEQUENCE</scope>
    <source>
        <strain evidence="2">CHK195-11698</strain>
    </source>
</reference>
<dbReference type="AlphaFoldDB" id="A0A9D1HPV3"/>
<feature type="transmembrane region" description="Helical" evidence="1">
    <location>
        <begin position="51"/>
        <end position="68"/>
    </location>
</feature>
<evidence type="ECO:0000313" key="3">
    <source>
        <dbReference type="Proteomes" id="UP000824175"/>
    </source>
</evidence>
<protein>
    <submittedName>
        <fullName evidence="2">Uncharacterized protein</fullName>
    </submittedName>
</protein>
<dbReference type="Proteomes" id="UP000824175">
    <property type="component" value="Unassembled WGS sequence"/>
</dbReference>
<comment type="caution">
    <text evidence="2">The sequence shown here is derived from an EMBL/GenBank/DDBJ whole genome shotgun (WGS) entry which is preliminary data.</text>
</comment>
<keyword evidence="1" id="KW-0472">Membrane</keyword>
<keyword evidence="1" id="KW-0812">Transmembrane</keyword>